<organism evidence="1 2">
    <name type="scientific">Xanthobacter oligotrophicus</name>
    <dbReference type="NCBI Taxonomy" id="2607286"/>
    <lineage>
        <taxon>Bacteria</taxon>
        <taxon>Pseudomonadati</taxon>
        <taxon>Pseudomonadota</taxon>
        <taxon>Alphaproteobacteria</taxon>
        <taxon>Hyphomicrobiales</taxon>
        <taxon>Xanthobacteraceae</taxon>
        <taxon>Xanthobacter</taxon>
    </lineage>
</organism>
<accession>A0ABW6ZZJ1</accession>
<comment type="caution">
    <text evidence="1">The sequence shown here is derived from an EMBL/GenBank/DDBJ whole genome shotgun (WGS) entry which is preliminary data.</text>
</comment>
<protein>
    <submittedName>
        <fullName evidence="1">Uncharacterized protein</fullName>
    </submittedName>
</protein>
<dbReference type="Proteomes" id="UP001604002">
    <property type="component" value="Unassembled WGS sequence"/>
</dbReference>
<dbReference type="EMBL" id="JBAFVH010000010">
    <property type="protein sequence ID" value="MFG1374173.1"/>
    <property type="molecule type" value="Genomic_DNA"/>
</dbReference>
<reference evidence="1 2" key="1">
    <citation type="submission" date="2024-02" db="EMBL/GenBank/DDBJ databases">
        <title>Expansion and revision of Xanthobacter and proposal of Roseixanthobacter gen. nov.</title>
        <authorList>
            <person name="Soltysiak M.P.M."/>
            <person name="Jalihal A."/>
            <person name="Ory A."/>
            <person name="Chrisophersen C."/>
            <person name="Lee A.D."/>
            <person name="Boulton J."/>
            <person name="Springer M."/>
        </authorList>
    </citation>
    <scope>NUCLEOTIDE SEQUENCE [LARGE SCALE GENOMIC DNA]</scope>
    <source>
        <strain evidence="1 2">23A</strain>
    </source>
</reference>
<dbReference type="RefSeq" id="WP_393993836.1">
    <property type="nucleotide sequence ID" value="NZ_JBAFVH010000010.1"/>
</dbReference>
<evidence type="ECO:0000313" key="2">
    <source>
        <dbReference type="Proteomes" id="UP001604002"/>
    </source>
</evidence>
<proteinExistence type="predicted"/>
<keyword evidence="2" id="KW-1185">Reference proteome</keyword>
<evidence type="ECO:0000313" key="1">
    <source>
        <dbReference type="EMBL" id="MFG1374173.1"/>
    </source>
</evidence>
<sequence length="81" mass="9014">MATSRRLDDLPMYADDVDIARAVLGPKRTDEWKAISVILEREGLPLRDPLMGGRYWPGVQAWFAKRPAPAVLIISPTAPGR</sequence>
<gene>
    <name evidence="1" type="ORF">V5F32_18495</name>
</gene>
<name>A0ABW6ZZJ1_9HYPH</name>